<name>A0ABZ0QPH7_9FIRM</name>
<evidence type="ECO:0000313" key="4">
    <source>
        <dbReference type="Proteomes" id="UP001304683"/>
    </source>
</evidence>
<dbReference type="Pfam" id="PF00269">
    <property type="entry name" value="SASP"/>
    <property type="match status" value="1"/>
</dbReference>
<feature type="compositionally biased region" description="Low complexity" evidence="2">
    <location>
        <begin position="84"/>
        <end position="114"/>
    </location>
</feature>
<evidence type="ECO:0000313" key="3">
    <source>
        <dbReference type="EMBL" id="WPD19390.1"/>
    </source>
</evidence>
<keyword evidence="4" id="KW-1185">Reference proteome</keyword>
<feature type="compositionally biased region" description="Low complexity" evidence="2">
    <location>
        <begin position="58"/>
        <end position="77"/>
    </location>
</feature>
<sequence>MPSDEPALTPSDPREGEGTSQGRAAASVDGRGRAAAERAAAPVGAVPVGGGATSREVPVSGTGPSTAGTPAPGWAGEAPPPGPATEGEGTAASASDQAATASAPAGASPSPWSAIELPPTATSRRRRKRGHRGGVGRRGGRRVAQPNPEDDPLYPFKVQAAKELGLWPKVEAEGWGALTSLESGRIGGYMQRLVKEAQEEGRIPPEVIERLAQQRRIRPASTET</sequence>
<dbReference type="InterPro" id="IPR001448">
    <property type="entry name" value="SASP_alpha/beta-type"/>
</dbReference>
<reference evidence="3 4" key="1">
    <citation type="submission" date="2023-08" db="EMBL/GenBank/DDBJ databases">
        <title>Genome sequence of Thermaerobacter compostii strain Ins1, a spore-forming filamentous bacterium isolated from a deep geothermal reservoir.</title>
        <authorList>
            <person name="Bregnard D."/>
            <person name="Gonzalez D."/>
            <person name="Junier P."/>
        </authorList>
    </citation>
    <scope>NUCLEOTIDE SEQUENCE [LARGE SCALE GENOMIC DNA]</scope>
    <source>
        <strain evidence="3 4">Ins1</strain>
    </source>
</reference>
<dbReference type="RefSeq" id="WP_318750927.1">
    <property type="nucleotide sequence ID" value="NZ_CP132508.1"/>
</dbReference>
<dbReference type="EMBL" id="CP132508">
    <property type="protein sequence ID" value="WPD19390.1"/>
    <property type="molecule type" value="Genomic_DNA"/>
</dbReference>
<comment type="function">
    <text evidence="1">SASP are bound to spore DNA. They are double-stranded DNA-binding proteins that cause DNA to change to an a-like conformation. They protect the DNA backbone from chemical and enzymatic cleavage and are thus involved in dormant spore's high resistance to UV light.</text>
</comment>
<feature type="compositionally biased region" description="Basic residues" evidence="2">
    <location>
        <begin position="123"/>
        <end position="141"/>
    </location>
</feature>
<accession>A0ABZ0QPH7</accession>
<evidence type="ECO:0000256" key="2">
    <source>
        <dbReference type="SAM" id="MobiDB-lite"/>
    </source>
</evidence>
<feature type="region of interest" description="Disordered" evidence="2">
    <location>
        <begin position="1"/>
        <end position="154"/>
    </location>
</feature>
<gene>
    <name evidence="3" type="ORF">Q5761_01585</name>
</gene>
<feature type="compositionally biased region" description="Low complexity" evidence="2">
    <location>
        <begin position="37"/>
        <end position="46"/>
    </location>
</feature>
<evidence type="ECO:0000256" key="1">
    <source>
        <dbReference type="ARBA" id="ARBA00003863"/>
    </source>
</evidence>
<dbReference type="Gene3D" id="6.10.10.80">
    <property type="entry name" value="Small, acid-soluble spore protein, alpha/beta type-like"/>
    <property type="match status" value="1"/>
</dbReference>
<organism evidence="3 4">
    <name type="scientific">Thermaerobacter composti</name>
    <dbReference type="NCBI Taxonomy" id="554949"/>
    <lineage>
        <taxon>Bacteria</taxon>
        <taxon>Bacillati</taxon>
        <taxon>Bacillota</taxon>
        <taxon>Clostridia</taxon>
        <taxon>Eubacteriales</taxon>
        <taxon>Clostridiales Family XVII. Incertae Sedis</taxon>
        <taxon>Thermaerobacter</taxon>
    </lineage>
</organism>
<dbReference type="InterPro" id="IPR038300">
    <property type="entry name" value="SASP_sf_alpha/beta"/>
</dbReference>
<protein>
    <submittedName>
        <fullName evidence="3">Small, acid-soluble spore protein, alpha/beta type</fullName>
    </submittedName>
</protein>
<dbReference type="Proteomes" id="UP001304683">
    <property type="component" value="Chromosome"/>
</dbReference>
<proteinExistence type="predicted"/>